<reference evidence="10 17" key="6">
    <citation type="submission" date="2018-06" db="EMBL/GenBank/DDBJ databases">
        <title>Population genomics shows no distinction between pathogenic Candida krusei and environmental Pichia kudriavzevii: One species, four names.</title>
        <authorList>
            <person name="Douglass A.P."/>
            <person name="Offei B."/>
            <person name="Braun-Galleani S."/>
            <person name="Coughlan A.Y."/>
            <person name="Martos A."/>
            <person name="Ortiz-Merino R.A."/>
            <person name="Byrne K.P."/>
            <person name="Wolfe K.H."/>
        </authorList>
    </citation>
    <scope>NUCLEOTIDE SEQUENCE [LARGE SCALE GENOMIC DNA]</scope>
    <source>
        <strain evidence="10 17">CBS573</strain>
    </source>
</reference>
<dbReference type="EMBL" id="JQFK01000065">
    <property type="protein sequence ID" value="KGK36536.1"/>
    <property type="molecule type" value="Genomic_DNA"/>
</dbReference>
<dbReference type="GO" id="GO:0000480">
    <property type="term" value="P:endonucleolytic cleavage in 5'-ETS of tricistronic rRNA transcript (SSU-rRNA, 5.8S rRNA, LSU-rRNA)"/>
    <property type="evidence" value="ECO:0007669"/>
    <property type="project" value="EnsemblFungi"/>
</dbReference>
<dbReference type="STRING" id="4909.A0A099NXB5"/>
<keyword evidence="3" id="KW-0698">rRNA processing</keyword>
<keyword evidence="5" id="KW-0539">Nucleus</keyword>
<dbReference type="eggNOG" id="KOG2396">
    <property type="taxonomic scope" value="Eukaryota"/>
</dbReference>
<evidence type="ECO:0000256" key="4">
    <source>
        <dbReference type="ARBA" id="ARBA00022737"/>
    </source>
</evidence>
<dbReference type="Pfam" id="PF08640">
    <property type="entry name" value="U3_assoc_6"/>
    <property type="match status" value="1"/>
</dbReference>
<dbReference type="SMART" id="SM00386">
    <property type="entry name" value="HAT"/>
    <property type="match status" value="3"/>
</dbReference>
<dbReference type="PANTHER" id="PTHR23271:SF1">
    <property type="entry name" value="U3 SMALL NUCLEOLAR RNA-ASSOCIATED PROTEIN 6 HOMOLOG"/>
    <property type="match status" value="1"/>
</dbReference>
<comment type="similarity">
    <text evidence="2">Belongs to the UTP6 family.</text>
</comment>
<dbReference type="EMBL" id="MQVM01000005">
    <property type="protein sequence ID" value="ONH76045.1"/>
    <property type="molecule type" value="Genomic_DNA"/>
</dbReference>
<evidence type="ECO:0000313" key="11">
    <source>
        <dbReference type="EMBL" id="KGK36536.1"/>
    </source>
</evidence>
<dbReference type="Gene3D" id="1.25.40.10">
    <property type="entry name" value="Tetratricopeptide repeat domain"/>
    <property type="match status" value="1"/>
</dbReference>
<reference evidence="11" key="2">
    <citation type="submission" date="2014-08" db="EMBL/GenBank/DDBJ databases">
        <title>Exploiting Issatchenkia orientalis SD108 for Succinic Acid Production.</title>
        <authorList>
            <person name="Xiao H."/>
            <person name="Shao Z."/>
            <person name="Jiang Y."/>
            <person name="Dole S."/>
            <person name="Zhao H."/>
        </authorList>
    </citation>
    <scope>NUCLEOTIDE SEQUENCE [LARGE SCALE GENOMIC DNA]</scope>
    <source>
        <strain evidence="11">SD108</strain>
    </source>
</reference>
<evidence type="ECO:0000313" key="17">
    <source>
        <dbReference type="Proteomes" id="UP000249293"/>
    </source>
</evidence>
<dbReference type="GO" id="GO:0032040">
    <property type="term" value="C:small-subunit processome"/>
    <property type="evidence" value="ECO:0007669"/>
    <property type="project" value="EnsemblFungi"/>
</dbReference>
<evidence type="ECO:0000256" key="2">
    <source>
        <dbReference type="ARBA" id="ARBA00010734"/>
    </source>
</evidence>
<dbReference type="EMBL" id="CP028775">
    <property type="protein sequence ID" value="AWU76856.1"/>
    <property type="molecule type" value="Genomic_DNA"/>
</dbReference>
<evidence type="ECO:0000313" key="16">
    <source>
        <dbReference type="Proteomes" id="UP000195871"/>
    </source>
</evidence>
<reference evidence="12" key="4">
    <citation type="submission" date="2017-01" db="EMBL/GenBank/DDBJ databases">
        <authorList>
            <person name="Mah S.A."/>
            <person name="Swanson W.J."/>
            <person name="Moy G.W."/>
            <person name="Vacquier V.D."/>
        </authorList>
    </citation>
    <scope>NUCLEOTIDE SEQUENCE [LARGE SCALE GENOMIC DNA]</scope>
    <source>
        <strain evidence="12">129</strain>
    </source>
</reference>
<organism evidence="11 14">
    <name type="scientific">Pichia kudriavzevii</name>
    <name type="common">Yeast</name>
    <name type="synonym">Issatchenkia orientalis</name>
    <dbReference type="NCBI Taxonomy" id="4909"/>
    <lineage>
        <taxon>Eukaryota</taxon>
        <taxon>Fungi</taxon>
        <taxon>Dikarya</taxon>
        <taxon>Ascomycota</taxon>
        <taxon>Saccharomycotina</taxon>
        <taxon>Pichiomycetes</taxon>
        <taxon>Pichiales</taxon>
        <taxon>Pichiaceae</taxon>
        <taxon>Pichia</taxon>
    </lineage>
</organism>
<dbReference type="PANTHER" id="PTHR23271">
    <property type="entry name" value="HEPATOCELLULAR CARCINOMA-ASSOCIATED ANTIGEN 66"/>
    <property type="match status" value="1"/>
</dbReference>
<dbReference type="GO" id="GO:0034511">
    <property type="term" value="F:U3 snoRNA binding"/>
    <property type="evidence" value="ECO:0007669"/>
    <property type="project" value="EnsemblFungi"/>
</dbReference>
<evidence type="ECO:0000313" key="13">
    <source>
        <dbReference type="EMBL" id="OUT24401.1"/>
    </source>
</evidence>
<reference evidence="15" key="3">
    <citation type="journal article" date="2017" name="Genome Announc.">
        <title>Genome sequences of Cyberlindnera fabianii 65, Pichia kudriavzevii 129, and Saccharomyces cerevisiae 131 isolated from fermented masau fruits in Zimbabwe.</title>
        <authorList>
            <person name="van Rijswijck I.M.H."/>
            <person name="Derks M.F.L."/>
            <person name="Abee T."/>
            <person name="de Ridder D."/>
            <person name="Smid E.J."/>
        </authorList>
    </citation>
    <scope>NUCLEOTIDE SEQUENCE [LARGE SCALE GENOMIC DNA]</scope>
    <source>
        <strain evidence="15">129</strain>
    </source>
</reference>
<dbReference type="Proteomes" id="UP000189274">
    <property type="component" value="Unassembled WGS sequence"/>
</dbReference>
<evidence type="ECO:0000313" key="15">
    <source>
        <dbReference type="Proteomes" id="UP000189274"/>
    </source>
</evidence>
<sequence>MSDKARYAIERSIPELEDLEKKGLFSKKEISMIVRRRTDFEHRIAGRGSKPRDFLAYVKFEKNVDRLRKKRAERMKEVMDKMPSISTWSISQRILFIFQRGTNKYPSNMELWAGYLKYARSQESVKVVYDVYSKLLSLQPRNVDVWLSGAKWEFEYNKNVKGARALFKRCLRFNIEEERVWTEFIKFELNYLSKLLARRKLLQLVSERQQREDLEEEERKRKKVDENGEEIEDEDILKLEVDDNEINNELNQLPEMNVSTLGSIEDNPVLRGDLVMAIYDVFVATMVKRVESQDKRNCVFRIANNVLSIIDRFDILERTHMCDYIIKDLNARFPTDVPCILLQLTLPLRYLSIKDDDFISGLQQNVKLYQAWYSKSPLDEKIKNEVKPAYAEYISNRFLSVAEGDTEQLLSLLIKKL</sequence>
<dbReference type="Pfam" id="PF05843">
    <property type="entry name" value="Suf"/>
    <property type="match status" value="1"/>
</dbReference>
<dbReference type="OrthoDB" id="28112at2759"/>
<comment type="subcellular location">
    <subcellularLocation>
        <location evidence="1">Nucleus</location>
        <location evidence="1">Nucleolus</location>
    </subcellularLocation>
</comment>
<evidence type="ECO:0000313" key="14">
    <source>
        <dbReference type="Proteomes" id="UP000029867"/>
    </source>
</evidence>
<dbReference type="GO" id="GO:0000447">
    <property type="term" value="P:endonucleolytic cleavage in ITS1 to separate SSU-rRNA from 5.8S rRNA and LSU-rRNA from tricistronic rRNA transcript (SSU-rRNA, 5.8S rRNA, LSU-rRNA)"/>
    <property type="evidence" value="ECO:0007669"/>
    <property type="project" value="EnsemblFungi"/>
</dbReference>
<dbReference type="SUPFAM" id="SSF48452">
    <property type="entry name" value="TPR-like"/>
    <property type="match status" value="1"/>
</dbReference>
<evidence type="ECO:0000256" key="5">
    <source>
        <dbReference type="ARBA" id="ARBA00023242"/>
    </source>
</evidence>
<proteinExistence type="inferred from homology"/>
<dbReference type="HOGENOM" id="CLU_026025_3_0_1"/>
<evidence type="ECO:0000313" key="12">
    <source>
        <dbReference type="EMBL" id="ONH76045.1"/>
    </source>
</evidence>
<dbReference type="Proteomes" id="UP000029867">
    <property type="component" value="Unassembled WGS sequence"/>
</dbReference>
<dbReference type="InterPro" id="IPR055347">
    <property type="entry name" value="UTP6_N"/>
</dbReference>
<evidence type="ECO:0000256" key="6">
    <source>
        <dbReference type="ARBA" id="ARBA00026188"/>
    </source>
</evidence>
<feature type="domain" description="Suppressor of forked" evidence="8">
    <location>
        <begin position="100"/>
        <end position="187"/>
    </location>
</feature>
<dbReference type="InterPro" id="IPR003107">
    <property type="entry name" value="HAT"/>
</dbReference>
<dbReference type="Proteomes" id="UP000249293">
    <property type="component" value="Chromosome 3"/>
</dbReference>
<gene>
    <name evidence="12" type="ORF">BOH78_1398</name>
    <name evidence="10" type="ORF">C5L36_0C07700</name>
    <name evidence="13" type="ORF">CAS74_000789</name>
    <name evidence="11" type="ORF">JL09_g4317</name>
</gene>
<name>A0A099NXB5_PICKU</name>
<evidence type="ECO:0000259" key="9">
    <source>
        <dbReference type="Pfam" id="PF08640"/>
    </source>
</evidence>
<dbReference type="EMBL" id="NHMM01000001">
    <property type="protein sequence ID" value="OUT24401.1"/>
    <property type="molecule type" value="Genomic_DNA"/>
</dbReference>
<feature type="domain" description="U3 small nucleolar RNA-associated protein 6 N-terminal" evidence="9">
    <location>
        <begin position="9"/>
        <end position="93"/>
    </location>
</feature>
<evidence type="ECO:0000256" key="3">
    <source>
        <dbReference type="ARBA" id="ARBA00022552"/>
    </source>
</evidence>
<dbReference type="VEuPathDB" id="FungiDB:C5L36_0C07700"/>
<feature type="coiled-coil region" evidence="7">
    <location>
        <begin position="197"/>
        <end position="234"/>
    </location>
</feature>
<reference evidence="14" key="1">
    <citation type="journal article" date="2014" name="Microb. Cell Fact.">
        <title>Exploiting Issatchenkia orientalis SD108 for succinic acid production.</title>
        <authorList>
            <person name="Xiao H."/>
            <person name="Shao Z."/>
            <person name="Jiang Y."/>
            <person name="Dole S."/>
            <person name="Zhao H."/>
        </authorList>
    </citation>
    <scope>NUCLEOTIDE SEQUENCE [LARGE SCALE GENOMIC DNA]</scope>
    <source>
        <strain evidence="14">SD108</strain>
    </source>
</reference>
<evidence type="ECO:0000256" key="7">
    <source>
        <dbReference type="SAM" id="Coils"/>
    </source>
</evidence>
<dbReference type="GO" id="GO:0042802">
    <property type="term" value="F:identical protein binding"/>
    <property type="evidence" value="ECO:0007669"/>
    <property type="project" value="EnsemblFungi"/>
</dbReference>
<accession>A0A099NXB5</accession>
<dbReference type="GO" id="GO:0034388">
    <property type="term" value="C:Pwp2p-containing subcomplex of 90S preribosome"/>
    <property type="evidence" value="ECO:0007669"/>
    <property type="project" value="EnsemblFungi"/>
</dbReference>
<keyword evidence="17" id="KW-1185">Reference proteome</keyword>
<dbReference type="Proteomes" id="UP000195871">
    <property type="component" value="Unassembled WGS sequence"/>
</dbReference>
<reference evidence="13 16" key="5">
    <citation type="submission" date="2017-05" db="EMBL/GenBank/DDBJ databases">
        <title>The Genome Sequence of Candida krusei Ckrusei653.</title>
        <authorList>
            <person name="Cuomo C."/>
            <person name="Forche A."/>
            <person name="Young S."/>
            <person name="Abouelleil A."/>
            <person name="Cao P."/>
            <person name="Chapman S."/>
            <person name="Cusick C."/>
            <person name="Shea T."/>
            <person name="Nusbaum C."/>
            <person name="Birren B."/>
        </authorList>
    </citation>
    <scope>NUCLEOTIDE SEQUENCE [LARGE SCALE GENOMIC DNA]</scope>
    <source>
        <strain evidence="13 16">Ckrusei653</strain>
    </source>
</reference>
<keyword evidence="4" id="KW-0677">Repeat</keyword>
<evidence type="ECO:0000256" key="1">
    <source>
        <dbReference type="ARBA" id="ARBA00004604"/>
    </source>
</evidence>
<dbReference type="GO" id="GO:0000472">
    <property type="term" value="P:endonucleolytic cleavage to generate mature 5'-end of SSU-rRNA from (SSU-rRNA, 5.8S rRNA, LSU-rRNA)"/>
    <property type="evidence" value="ECO:0007669"/>
    <property type="project" value="EnsemblFungi"/>
</dbReference>
<keyword evidence="7" id="KW-0175">Coiled coil</keyword>
<dbReference type="InterPro" id="IPR011990">
    <property type="entry name" value="TPR-like_helical_dom_sf"/>
</dbReference>
<dbReference type="InterPro" id="IPR008847">
    <property type="entry name" value="Suf"/>
</dbReference>
<protein>
    <recommendedName>
        <fullName evidence="6">mRNA 3'-end-processing protein RNA14</fullName>
    </recommendedName>
</protein>
<dbReference type="InterPro" id="IPR013949">
    <property type="entry name" value="Utp6"/>
</dbReference>
<evidence type="ECO:0000313" key="10">
    <source>
        <dbReference type="EMBL" id="AWU76856.1"/>
    </source>
</evidence>
<dbReference type="AlphaFoldDB" id="A0A099NXB5"/>
<evidence type="ECO:0000259" key="8">
    <source>
        <dbReference type="Pfam" id="PF05843"/>
    </source>
</evidence>